<dbReference type="CDD" id="cd03429">
    <property type="entry name" value="NUDIX_NADH_pyrophosphatase_Nudt13"/>
    <property type="match status" value="1"/>
</dbReference>
<keyword evidence="8" id="KW-0520">NAD</keyword>
<evidence type="ECO:0000256" key="1">
    <source>
        <dbReference type="ARBA" id="ARBA00001946"/>
    </source>
</evidence>
<evidence type="ECO:0000256" key="8">
    <source>
        <dbReference type="ARBA" id="ARBA00023027"/>
    </source>
</evidence>
<comment type="cofactor">
    <cofactor evidence="2">
        <name>Zn(2+)</name>
        <dbReference type="ChEBI" id="CHEBI:29105"/>
    </cofactor>
</comment>
<evidence type="ECO:0000256" key="5">
    <source>
        <dbReference type="ARBA" id="ARBA00022723"/>
    </source>
</evidence>
<evidence type="ECO:0000256" key="9">
    <source>
        <dbReference type="ARBA" id="ARBA00023679"/>
    </source>
</evidence>
<dbReference type="InterPro" id="IPR015376">
    <property type="entry name" value="Znr_NADH_PPase"/>
</dbReference>
<evidence type="ECO:0000256" key="4">
    <source>
        <dbReference type="ARBA" id="ARBA00012381"/>
    </source>
</evidence>
<comment type="cofactor">
    <cofactor evidence="1">
        <name>Mg(2+)</name>
        <dbReference type="ChEBI" id="CHEBI:18420"/>
    </cofactor>
</comment>
<dbReference type="InterPro" id="IPR015797">
    <property type="entry name" value="NUDIX_hydrolase-like_dom_sf"/>
</dbReference>
<evidence type="ECO:0000256" key="3">
    <source>
        <dbReference type="ARBA" id="ARBA00009595"/>
    </source>
</evidence>
<dbReference type="GO" id="GO:0016787">
    <property type="term" value="F:hydrolase activity"/>
    <property type="evidence" value="ECO:0007669"/>
    <property type="project" value="UniProtKB-KW"/>
</dbReference>
<dbReference type="Proteomes" id="UP001596189">
    <property type="component" value="Unassembled WGS sequence"/>
</dbReference>
<proteinExistence type="inferred from homology"/>
<keyword evidence="12" id="KW-1185">Reference proteome</keyword>
<name>A0ABW1JHR3_9ACTN</name>
<dbReference type="PROSITE" id="PS51462">
    <property type="entry name" value="NUDIX"/>
    <property type="match status" value="1"/>
</dbReference>
<dbReference type="Pfam" id="PF09297">
    <property type="entry name" value="Zn_ribbon_NUD"/>
    <property type="match status" value="1"/>
</dbReference>
<dbReference type="SUPFAM" id="SSF55811">
    <property type="entry name" value="Nudix"/>
    <property type="match status" value="1"/>
</dbReference>
<dbReference type="InterPro" id="IPR020084">
    <property type="entry name" value="NUDIX_hydrolase_CS"/>
</dbReference>
<dbReference type="InterPro" id="IPR050241">
    <property type="entry name" value="NAD-cap_RNA_hydrolase_NudC"/>
</dbReference>
<dbReference type="InterPro" id="IPR015375">
    <property type="entry name" value="NADH_PPase-like_N"/>
</dbReference>
<evidence type="ECO:0000256" key="6">
    <source>
        <dbReference type="ARBA" id="ARBA00022801"/>
    </source>
</evidence>
<dbReference type="Pfam" id="PF00293">
    <property type="entry name" value="NUDIX"/>
    <property type="match status" value="1"/>
</dbReference>
<dbReference type="PANTHER" id="PTHR42904:SF6">
    <property type="entry name" value="NAD-CAPPED RNA HYDROLASE NUDT12"/>
    <property type="match status" value="1"/>
</dbReference>
<dbReference type="EMBL" id="JBHSRD010000004">
    <property type="protein sequence ID" value="MFC6008303.1"/>
    <property type="molecule type" value="Genomic_DNA"/>
</dbReference>
<keyword evidence="5" id="KW-0479">Metal-binding</keyword>
<dbReference type="EC" id="3.6.1.22" evidence="4"/>
<evidence type="ECO:0000313" key="12">
    <source>
        <dbReference type="Proteomes" id="UP001596189"/>
    </source>
</evidence>
<dbReference type="PANTHER" id="PTHR42904">
    <property type="entry name" value="NUDIX HYDROLASE, NUDC SUBFAMILY"/>
    <property type="match status" value="1"/>
</dbReference>
<keyword evidence="6 11" id="KW-0378">Hydrolase</keyword>
<dbReference type="InterPro" id="IPR000086">
    <property type="entry name" value="NUDIX_hydrolase_dom"/>
</dbReference>
<evidence type="ECO:0000256" key="7">
    <source>
        <dbReference type="ARBA" id="ARBA00022842"/>
    </source>
</evidence>
<accession>A0ABW1JHR3</accession>
<evidence type="ECO:0000313" key="11">
    <source>
        <dbReference type="EMBL" id="MFC6008303.1"/>
    </source>
</evidence>
<comment type="catalytic activity">
    <reaction evidence="9">
        <text>a 5'-end NAD(+)-phospho-ribonucleoside in mRNA + H2O = a 5'-end phospho-adenosine-phospho-ribonucleoside in mRNA + beta-nicotinamide D-ribonucleotide + 2 H(+)</text>
        <dbReference type="Rhea" id="RHEA:60876"/>
        <dbReference type="Rhea" id="RHEA-COMP:15698"/>
        <dbReference type="Rhea" id="RHEA-COMP:15719"/>
        <dbReference type="ChEBI" id="CHEBI:14649"/>
        <dbReference type="ChEBI" id="CHEBI:15377"/>
        <dbReference type="ChEBI" id="CHEBI:15378"/>
        <dbReference type="ChEBI" id="CHEBI:144029"/>
        <dbReference type="ChEBI" id="CHEBI:144051"/>
    </reaction>
    <physiologicalReaction direction="left-to-right" evidence="9">
        <dbReference type="Rhea" id="RHEA:60877"/>
    </physiologicalReaction>
</comment>
<dbReference type="NCBIfam" id="NF001299">
    <property type="entry name" value="PRK00241.1"/>
    <property type="match status" value="1"/>
</dbReference>
<comment type="caution">
    <text evidence="11">The sequence shown here is derived from an EMBL/GenBank/DDBJ whole genome shotgun (WGS) entry which is preliminary data.</text>
</comment>
<evidence type="ECO:0000256" key="2">
    <source>
        <dbReference type="ARBA" id="ARBA00001947"/>
    </source>
</evidence>
<feature type="domain" description="Nudix hydrolase" evidence="10">
    <location>
        <begin position="165"/>
        <end position="289"/>
    </location>
</feature>
<keyword evidence="7" id="KW-0460">Magnesium</keyword>
<dbReference type="RefSeq" id="WP_345715004.1">
    <property type="nucleotide sequence ID" value="NZ_BAABFP010000002.1"/>
</dbReference>
<organism evidence="11 12">
    <name type="scientific">Angustibacter luteus</name>
    <dbReference type="NCBI Taxonomy" id="658456"/>
    <lineage>
        <taxon>Bacteria</taxon>
        <taxon>Bacillati</taxon>
        <taxon>Actinomycetota</taxon>
        <taxon>Actinomycetes</taxon>
        <taxon>Kineosporiales</taxon>
        <taxon>Kineosporiaceae</taxon>
    </lineage>
</organism>
<comment type="similarity">
    <text evidence="3">Belongs to the Nudix hydrolase family. NudC subfamily.</text>
</comment>
<reference evidence="12" key="1">
    <citation type="journal article" date="2019" name="Int. J. Syst. Evol. Microbiol.">
        <title>The Global Catalogue of Microorganisms (GCM) 10K type strain sequencing project: providing services to taxonomists for standard genome sequencing and annotation.</title>
        <authorList>
            <consortium name="The Broad Institute Genomics Platform"/>
            <consortium name="The Broad Institute Genome Sequencing Center for Infectious Disease"/>
            <person name="Wu L."/>
            <person name="Ma J."/>
        </authorList>
    </citation>
    <scope>NUCLEOTIDE SEQUENCE [LARGE SCALE GENOMIC DNA]</scope>
    <source>
        <strain evidence="12">KACC 14249</strain>
    </source>
</reference>
<dbReference type="PROSITE" id="PS00893">
    <property type="entry name" value="NUDIX_BOX"/>
    <property type="match status" value="1"/>
</dbReference>
<evidence type="ECO:0000259" key="10">
    <source>
        <dbReference type="PROSITE" id="PS51462"/>
    </source>
</evidence>
<dbReference type="Pfam" id="PF09296">
    <property type="entry name" value="NUDIX-like"/>
    <property type="match status" value="1"/>
</dbReference>
<protein>
    <recommendedName>
        <fullName evidence="4">NAD(+) diphosphatase</fullName>
        <ecNumber evidence="4">3.6.1.22</ecNumber>
    </recommendedName>
</protein>
<dbReference type="Gene3D" id="3.90.79.10">
    <property type="entry name" value="Nucleoside Triphosphate Pyrophosphohydrolase"/>
    <property type="match status" value="1"/>
</dbReference>
<dbReference type="Gene3D" id="3.90.79.20">
    <property type="match status" value="1"/>
</dbReference>
<dbReference type="InterPro" id="IPR049734">
    <property type="entry name" value="NudC-like_C"/>
</dbReference>
<sequence>MLPDPTLPDLSLADLPLTHPITDRAAHRRGPDLVPTLLADPGSRVLEVSDGRARVDGSTLRLRAPEPADADRLAVFLGEDGDATSYLAVAVEAAVEAAADDGEWLGLRALATTLPAEQAGLFAQAVGVFNWHARHGHCPLCGAATEVVASGYTRRCPVDGSDHWPRTDPAVIMSVVDEDDRLLLGRHVAWPTGRFSTLAGFVEPGESLESTVRREVFEEVGVRVGRVDYRGSQPWPFPSSLMVGFRGHAVTTDLHPDGEEIAEARWFTRAELLDQVRRKVVGLSPRLSISRALVEDWYGEPLPDPPA</sequence>
<gene>
    <name evidence="11" type="primary">nudC</name>
    <name evidence="11" type="ORF">ACFQDO_14290</name>
</gene>